<feature type="region of interest" description="Disordered" evidence="10">
    <location>
        <begin position="894"/>
        <end position="915"/>
    </location>
</feature>
<feature type="coiled-coil region" evidence="9">
    <location>
        <begin position="175"/>
        <end position="202"/>
    </location>
</feature>
<evidence type="ECO:0000256" key="6">
    <source>
        <dbReference type="ARBA" id="ARBA00023034"/>
    </source>
</evidence>
<feature type="compositionally biased region" description="Low complexity" evidence="10">
    <location>
        <begin position="899"/>
        <end position="908"/>
    </location>
</feature>
<evidence type="ECO:0000256" key="10">
    <source>
        <dbReference type="SAM" id="MobiDB-lite"/>
    </source>
</evidence>
<evidence type="ECO:0000256" key="8">
    <source>
        <dbReference type="ARBA" id="ARBA00031344"/>
    </source>
</evidence>
<evidence type="ECO:0000256" key="1">
    <source>
        <dbReference type="ARBA" id="ARBA00004395"/>
    </source>
</evidence>
<evidence type="ECO:0000259" key="11">
    <source>
        <dbReference type="Pfam" id="PF06148"/>
    </source>
</evidence>
<keyword evidence="5" id="KW-0653">Protein transport</keyword>
<feature type="region of interest" description="Disordered" evidence="10">
    <location>
        <begin position="1"/>
        <end position="24"/>
    </location>
</feature>
<feature type="region of interest" description="Disordered" evidence="10">
    <location>
        <begin position="38"/>
        <end position="80"/>
    </location>
</feature>
<feature type="region of interest" description="Disordered" evidence="10">
    <location>
        <begin position="750"/>
        <end position="773"/>
    </location>
</feature>
<dbReference type="InterPro" id="IPR009316">
    <property type="entry name" value="COG2"/>
</dbReference>
<evidence type="ECO:0000256" key="9">
    <source>
        <dbReference type="SAM" id="Coils"/>
    </source>
</evidence>
<keyword evidence="4" id="KW-0813">Transport</keyword>
<protein>
    <recommendedName>
        <fullName evidence="3">Conserved oligomeric Golgi complex subunit 2</fullName>
    </recommendedName>
    <alternativeName>
        <fullName evidence="8">Component of oligomeric Golgi complex 2</fullName>
    </alternativeName>
</protein>
<dbReference type="GO" id="GO:0006891">
    <property type="term" value="P:intra-Golgi vesicle-mediated transport"/>
    <property type="evidence" value="ECO:0007669"/>
    <property type="project" value="TreeGrafter"/>
</dbReference>
<feature type="region of interest" description="Disordered" evidence="10">
    <location>
        <begin position="676"/>
        <end position="714"/>
    </location>
</feature>
<dbReference type="InterPro" id="IPR024603">
    <property type="entry name" value="COG_complex_COG2_C"/>
</dbReference>
<evidence type="ECO:0000313" key="13">
    <source>
        <dbReference type="EMBL" id="SCZ89090.1"/>
    </source>
</evidence>
<keyword evidence="14" id="KW-1185">Reference proteome</keyword>
<evidence type="ECO:0000256" key="4">
    <source>
        <dbReference type="ARBA" id="ARBA00022448"/>
    </source>
</evidence>
<organism evidence="13 14">
    <name type="scientific">Microbotryum saponariae</name>
    <dbReference type="NCBI Taxonomy" id="289078"/>
    <lineage>
        <taxon>Eukaryota</taxon>
        <taxon>Fungi</taxon>
        <taxon>Dikarya</taxon>
        <taxon>Basidiomycota</taxon>
        <taxon>Pucciniomycotina</taxon>
        <taxon>Microbotryomycetes</taxon>
        <taxon>Microbotryales</taxon>
        <taxon>Microbotryaceae</taxon>
        <taxon>Microbotryum</taxon>
    </lineage>
</organism>
<feature type="domain" description="Conserved oligomeric Golgi complex subunit 2 N-terminal" evidence="11">
    <location>
        <begin position="127"/>
        <end position="160"/>
    </location>
</feature>
<dbReference type="Proteomes" id="UP000249723">
    <property type="component" value="Unassembled WGS sequence"/>
</dbReference>
<evidence type="ECO:0000256" key="5">
    <source>
        <dbReference type="ARBA" id="ARBA00022927"/>
    </source>
</evidence>
<evidence type="ECO:0000313" key="14">
    <source>
        <dbReference type="Proteomes" id="UP000249723"/>
    </source>
</evidence>
<comment type="subcellular location">
    <subcellularLocation>
        <location evidence="1">Golgi apparatus membrane</location>
        <topology evidence="1">Peripheral membrane protein</topology>
    </subcellularLocation>
</comment>
<keyword evidence="9" id="KW-0175">Coiled coil</keyword>
<dbReference type="GO" id="GO:0015031">
    <property type="term" value="P:protein transport"/>
    <property type="evidence" value="ECO:0007669"/>
    <property type="project" value="UniProtKB-KW"/>
</dbReference>
<name>A0A2X0M4I5_9BASI</name>
<sequence length="957" mass="105001">MGDPFSTSSRLETSPHLSQHKPTLTTLISSVDLHQLASRRTGLNGEGADDDDDGQHEQVDLPTNAPLSHESFQTSSPDEEWDTSEFLLGRRHTALDELRSEVSSAVVPAACTLYPVAEADADRAFVSAQLRTYLATLRSSLVEVINTEYEAFIGLSLGLRHASVASSVTSIRRPVLSIRNEVAQVKDQLQNMQQDMGGVLEKRKKVREDKAMLRRLLEMDEWVDKVEMRLRLPVFGQGGERGVEGGGGSEGTGLEGAALVDSPAKRLERIAGEYNHMLYLINKAGDLAFVRSLEPRVTRITTTLKSDLSHLLTSVLVAASPSTATAPSPSVTREELTSLLKIYASLDAIAEAEETIRKIVVRPWVTRIIHRNVLTSVQSPVLPSVSKSLENGTGSRGGSSQLAPAVQLIPSDDQRALPAAYVYEPIRSPSGGTSSETTDAASTDPLLTLYNRILATISKECGLILDVAERTITAPTPMPLAGGGLMIKTSSTDDGLNNRSTGRRSQYDILSNVIWDEVGNRLISELGNVIFAAGRPSVFHQNYVLTSAFISRIEGYCSSIPHLSALRTSPTYVDFLRRFQLPVYFQLRFKEIVTSVERALDVGSASGGGDMFVMSESEAIWRALRMCWAEEVWLEELNGRFWKLTLQLLSRYRTWLNTVVPRYVMPANAMNLSVTGTATPNAGHSQFEGTERPRSSFSAAPSPRPGTPSDEATEEATLRQLTVLIADSTLMERKVLELYHQSIAPRLPQELLKPSTTNTSLSEEDPSDSPLSVLRDSLSQTTSIVPPLSSQIITILVKRCSEHLKLVRSTVSQVRASTKRGPLEPSYFVGNILKDLRNYVAGPAKVVDEELRKRWATMVVEEIAQRYATVLSAQKKTDESLRWYKKGRSAGLSLFGRGSTTTSSTTDDPSPDDDRVKQQMQMDIEALAQDARTLGVDTLSSAAFGLLRNALTDEERK</sequence>
<dbReference type="GO" id="GO:0000139">
    <property type="term" value="C:Golgi membrane"/>
    <property type="evidence" value="ECO:0007669"/>
    <property type="project" value="UniProtKB-SubCell"/>
</dbReference>
<gene>
    <name evidence="13" type="ORF">BZ3500_MVSOF-1268-A1-R1_CHR1-1G00948</name>
</gene>
<keyword evidence="6" id="KW-0333">Golgi apparatus</keyword>
<reference evidence="14" key="1">
    <citation type="submission" date="2016-10" db="EMBL/GenBank/DDBJ databases">
        <authorList>
            <person name="Jeantristanb JTB J.-T."/>
            <person name="Ricardo R."/>
        </authorList>
    </citation>
    <scope>NUCLEOTIDE SEQUENCE [LARGE SCALE GENOMIC DNA]</scope>
</reference>
<evidence type="ECO:0000256" key="2">
    <source>
        <dbReference type="ARBA" id="ARBA00007603"/>
    </source>
</evidence>
<dbReference type="Pfam" id="PF12022">
    <property type="entry name" value="COG2_C"/>
    <property type="match status" value="1"/>
</dbReference>
<dbReference type="GO" id="GO:0017119">
    <property type="term" value="C:Golgi transport complex"/>
    <property type="evidence" value="ECO:0007669"/>
    <property type="project" value="TreeGrafter"/>
</dbReference>
<dbReference type="STRING" id="289078.A0A2X0M4I5"/>
<keyword evidence="7" id="KW-0472">Membrane</keyword>
<dbReference type="PANTHER" id="PTHR12961">
    <property type="entry name" value="CONSERVED OLIGOMERIC GOLGI COMPLEX COMPONENT 2"/>
    <property type="match status" value="1"/>
</dbReference>
<dbReference type="InterPro" id="IPR024602">
    <property type="entry name" value="COG_su2_N"/>
</dbReference>
<feature type="compositionally biased region" description="Polar residues" evidence="10">
    <location>
        <begin position="676"/>
        <end position="688"/>
    </location>
</feature>
<dbReference type="GO" id="GO:0007030">
    <property type="term" value="P:Golgi organization"/>
    <property type="evidence" value="ECO:0007669"/>
    <property type="project" value="InterPro"/>
</dbReference>
<comment type="similarity">
    <text evidence="2">Belongs to the COG2 family.</text>
</comment>
<evidence type="ECO:0000256" key="7">
    <source>
        <dbReference type="ARBA" id="ARBA00023136"/>
    </source>
</evidence>
<evidence type="ECO:0000259" key="12">
    <source>
        <dbReference type="Pfam" id="PF12022"/>
    </source>
</evidence>
<dbReference type="PANTHER" id="PTHR12961:SF0">
    <property type="entry name" value="CONSERVED OLIGOMERIC GOLGI COMPLEX SUBUNIT 2"/>
    <property type="match status" value="1"/>
</dbReference>
<feature type="domain" description="COG complex component COG2 C-terminal" evidence="12">
    <location>
        <begin position="577"/>
        <end position="924"/>
    </location>
</feature>
<proteinExistence type="inferred from homology"/>
<dbReference type="Pfam" id="PF06148">
    <property type="entry name" value="COG2_N"/>
    <property type="match status" value="1"/>
</dbReference>
<dbReference type="AlphaFoldDB" id="A0A2X0M4I5"/>
<accession>A0A2X0M4I5</accession>
<dbReference type="EMBL" id="FMWP01000013">
    <property type="protein sequence ID" value="SCZ89090.1"/>
    <property type="molecule type" value="Genomic_DNA"/>
</dbReference>
<evidence type="ECO:0000256" key="3">
    <source>
        <dbReference type="ARBA" id="ARBA00020977"/>
    </source>
</evidence>